<dbReference type="InterPro" id="IPR058240">
    <property type="entry name" value="rSAM_sf"/>
</dbReference>
<feature type="binding site" evidence="8">
    <location>
        <position position="161"/>
    </location>
    <ligand>
        <name>[4Fe-4S] cluster</name>
        <dbReference type="ChEBI" id="CHEBI:49883"/>
        <label>2</label>
        <note>4Fe-4S-S-AdoMet</note>
    </ligand>
</feature>
<feature type="binding site" evidence="8">
    <location>
        <position position="157"/>
    </location>
    <ligand>
        <name>[4Fe-4S] cluster</name>
        <dbReference type="ChEBI" id="CHEBI:49883"/>
        <label>2</label>
        <note>4Fe-4S-S-AdoMet</note>
    </ligand>
</feature>
<dbReference type="PROSITE" id="PS51449">
    <property type="entry name" value="MTTASE_N"/>
    <property type="match status" value="1"/>
</dbReference>
<comment type="caution">
    <text evidence="11">The sequence shown here is derived from an EMBL/GenBank/DDBJ whole genome shotgun (WGS) entry which is preliminary data.</text>
</comment>
<evidence type="ECO:0000256" key="8">
    <source>
        <dbReference type="HAMAP-Rule" id="MF_01865"/>
    </source>
</evidence>
<dbReference type="PROSITE" id="PS51918">
    <property type="entry name" value="RADICAL_SAM"/>
    <property type="match status" value="1"/>
</dbReference>
<feature type="binding site" evidence="8">
    <location>
        <position position="164"/>
    </location>
    <ligand>
        <name>[4Fe-4S] cluster</name>
        <dbReference type="ChEBI" id="CHEBI:49883"/>
        <label>2</label>
        <note>4Fe-4S-S-AdoMet</note>
    </ligand>
</feature>
<dbReference type="EC" id="2.8.4.4" evidence="8"/>
<dbReference type="GO" id="GO:0005829">
    <property type="term" value="C:cytosol"/>
    <property type="evidence" value="ECO:0007669"/>
    <property type="project" value="TreeGrafter"/>
</dbReference>
<dbReference type="InterPro" id="IPR023404">
    <property type="entry name" value="rSAM_horseshoe"/>
</dbReference>
<dbReference type="PROSITE" id="PS01278">
    <property type="entry name" value="MTTASE_RADICAL"/>
    <property type="match status" value="1"/>
</dbReference>
<dbReference type="GO" id="GO:0103039">
    <property type="term" value="F:protein methylthiotransferase activity"/>
    <property type="evidence" value="ECO:0007669"/>
    <property type="project" value="UniProtKB-EC"/>
</dbReference>
<dbReference type="InterPro" id="IPR013848">
    <property type="entry name" value="Methylthiotransferase_N"/>
</dbReference>
<dbReference type="SFLD" id="SFLDG01061">
    <property type="entry name" value="methylthiotransferase"/>
    <property type="match status" value="1"/>
</dbReference>
<dbReference type="SFLD" id="SFLDG01082">
    <property type="entry name" value="B12-binding_domain_containing"/>
    <property type="match status" value="1"/>
</dbReference>
<keyword evidence="2 8" id="KW-0963">Cytoplasm</keyword>
<keyword evidence="11" id="KW-0687">Ribonucleoprotein</keyword>
<dbReference type="PANTHER" id="PTHR43837">
    <property type="entry name" value="RIBOSOMAL PROTEIN S12 METHYLTHIOTRANSFERASE RIMO"/>
    <property type="match status" value="1"/>
</dbReference>
<dbReference type="RefSeq" id="WP_083047947.1">
    <property type="nucleotide sequence ID" value="NZ_MWQY01000002.1"/>
</dbReference>
<dbReference type="Gene3D" id="2.40.50.140">
    <property type="entry name" value="Nucleic acid-binding proteins"/>
    <property type="match status" value="1"/>
</dbReference>
<evidence type="ECO:0000313" key="12">
    <source>
        <dbReference type="Proteomes" id="UP000192343"/>
    </source>
</evidence>
<sequence>MTHDNNSFSIHAVSIVNLGCAKNQVDAEYLIRLLEDEGYAYTEDQSAADAIIVNSCGFIQPAKEESISVTMELKARYPEKKIVLAGCLAQRYAHTMALPEADAVAGNRDLQAVIRVLGELEEDGRPVLVLPDAPRELRRNLLLSSKGTAYVKIAEGCDNRCSYCAIPLIRGPVVSRRIEDILEEIEELLSRGIFEINLVAQDLASFGRDRGAQELPELLRRISSLSGDFWVRLLYIHPDRFPEEILPVMKADSRILPYFDIPFQHASEDILRRMGRRGTADTYLELIARIRKLLPEAVFRTTILLGFPGETRRHRREVEDFLKAGRFLWAGFFIYSPEEDTPAAGYAGTPRARWSRFRAAARKPRLEALQMEISRAILSGFVKKPMRLLVDEPVQGEELALARGYIHAPEVDGSVVLHGEGLTAGDLTEAQIIACNGIDLEALPLLR</sequence>
<comment type="function">
    <text evidence="8">Catalyzes the methylthiolation of an aspartic acid residue of ribosomal protein uS12.</text>
</comment>
<evidence type="ECO:0000256" key="7">
    <source>
        <dbReference type="ARBA" id="ARBA00023014"/>
    </source>
</evidence>
<reference evidence="11 12" key="1">
    <citation type="submission" date="2017-03" db="EMBL/GenBank/DDBJ databases">
        <title>Draft Genome sequence of Marispirochaeta sp. strain JC444.</title>
        <authorList>
            <person name="Shivani Y."/>
            <person name="Subhash Y."/>
            <person name="Sasikala C."/>
            <person name="Ramana C."/>
        </authorList>
    </citation>
    <scope>NUCLEOTIDE SEQUENCE [LARGE SCALE GENOMIC DNA]</scope>
    <source>
        <strain evidence="11 12">JC444</strain>
    </source>
</reference>
<dbReference type="InterPro" id="IPR038135">
    <property type="entry name" value="Methylthiotransferase_N_sf"/>
</dbReference>
<dbReference type="GO" id="GO:0046872">
    <property type="term" value="F:metal ion binding"/>
    <property type="evidence" value="ECO:0007669"/>
    <property type="project" value="UniProtKB-KW"/>
</dbReference>
<comment type="cofactor">
    <cofactor evidence="8">
        <name>[4Fe-4S] cluster</name>
        <dbReference type="ChEBI" id="CHEBI:49883"/>
    </cofactor>
    <text evidence="8">Binds 2 [4Fe-4S] clusters. One cluster is coordinated with 3 cysteines and an exchangeable S-adenosyl-L-methionine.</text>
</comment>
<protein>
    <recommendedName>
        <fullName evidence="8">Ribosomal protein uS12 methylthiotransferase RimO</fullName>
        <shortName evidence="8">uS12 MTTase</shortName>
        <shortName evidence="8">uS12 methylthiotransferase</shortName>
        <ecNumber evidence="8">2.8.4.4</ecNumber>
    </recommendedName>
    <alternativeName>
        <fullName evidence="8">Ribosomal protein uS12 (aspartate-C(3))-methylthiotransferase</fullName>
    </alternativeName>
    <alternativeName>
        <fullName evidence="8">Ribosome maturation factor RimO</fullName>
    </alternativeName>
</protein>
<keyword evidence="6 8" id="KW-0408">Iron</keyword>
<dbReference type="GO" id="GO:0035599">
    <property type="term" value="F:aspartic acid methylthiotransferase activity"/>
    <property type="evidence" value="ECO:0007669"/>
    <property type="project" value="TreeGrafter"/>
</dbReference>
<evidence type="ECO:0000259" key="9">
    <source>
        <dbReference type="PROSITE" id="PS51449"/>
    </source>
</evidence>
<dbReference type="InterPro" id="IPR007197">
    <property type="entry name" value="rSAM"/>
</dbReference>
<dbReference type="OrthoDB" id="9805215at2"/>
<dbReference type="STRING" id="1963862.B4O97_02355"/>
<dbReference type="InterPro" id="IPR020612">
    <property type="entry name" value="Methylthiotransferase_CS"/>
</dbReference>
<dbReference type="HAMAP" id="MF_01865">
    <property type="entry name" value="MTTase_RimO"/>
    <property type="match status" value="1"/>
</dbReference>
<dbReference type="NCBIfam" id="TIGR00089">
    <property type="entry name" value="MiaB/RimO family radical SAM methylthiotransferase"/>
    <property type="match status" value="1"/>
</dbReference>
<dbReference type="Pfam" id="PF00919">
    <property type="entry name" value="UPF0004"/>
    <property type="match status" value="1"/>
</dbReference>
<evidence type="ECO:0000313" key="11">
    <source>
        <dbReference type="EMBL" id="ORC37864.1"/>
    </source>
</evidence>
<dbReference type="Pfam" id="PF04055">
    <property type="entry name" value="Radical_SAM"/>
    <property type="match status" value="1"/>
</dbReference>
<dbReference type="FunFam" id="3.80.30.20:FF:000001">
    <property type="entry name" value="tRNA-2-methylthio-N(6)-dimethylallyladenosine synthase 2"/>
    <property type="match status" value="1"/>
</dbReference>
<dbReference type="InterPro" id="IPR005840">
    <property type="entry name" value="Ribosomal_uS12_MeSTrfase_RimO"/>
</dbReference>
<comment type="catalytic activity">
    <reaction evidence="8">
        <text>L-aspartate(89)-[ribosomal protein uS12]-hydrogen + (sulfur carrier)-SH + AH2 + 2 S-adenosyl-L-methionine = 3-methylsulfanyl-L-aspartate(89)-[ribosomal protein uS12]-hydrogen + (sulfur carrier)-H + 5'-deoxyadenosine + L-methionine + A + S-adenosyl-L-homocysteine + 2 H(+)</text>
        <dbReference type="Rhea" id="RHEA:37087"/>
        <dbReference type="Rhea" id="RHEA-COMP:10460"/>
        <dbReference type="Rhea" id="RHEA-COMP:10461"/>
        <dbReference type="Rhea" id="RHEA-COMP:14737"/>
        <dbReference type="Rhea" id="RHEA-COMP:14739"/>
        <dbReference type="ChEBI" id="CHEBI:13193"/>
        <dbReference type="ChEBI" id="CHEBI:15378"/>
        <dbReference type="ChEBI" id="CHEBI:17319"/>
        <dbReference type="ChEBI" id="CHEBI:17499"/>
        <dbReference type="ChEBI" id="CHEBI:29917"/>
        <dbReference type="ChEBI" id="CHEBI:29961"/>
        <dbReference type="ChEBI" id="CHEBI:57844"/>
        <dbReference type="ChEBI" id="CHEBI:57856"/>
        <dbReference type="ChEBI" id="CHEBI:59789"/>
        <dbReference type="ChEBI" id="CHEBI:64428"/>
        <dbReference type="ChEBI" id="CHEBI:73599"/>
        <dbReference type="EC" id="2.8.4.4"/>
    </reaction>
</comment>
<dbReference type="PANTHER" id="PTHR43837:SF1">
    <property type="entry name" value="RIBOSOMAL PROTEIN US12 METHYLTHIOTRANSFERASE RIMO"/>
    <property type="match status" value="1"/>
</dbReference>
<feature type="domain" description="Radical SAM core" evidence="10">
    <location>
        <begin position="143"/>
        <end position="376"/>
    </location>
</feature>
<keyword evidence="12" id="KW-1185">Reference proteome</keyword>
<evidence type="ECO:0000256" key="5">
    <source>
        <dbReference type="ARBA" id="ARBA00022723"/>
    </source>
</evidence>
<comment type="subcellular location">
    <subcellularLocation>
        <location evidence="8">Cytoplasm</location>
    </subcellularLocation>
</comment>
<keyword evidence="11" id="KW-0689">Ribosomal protein</keyword>
<dbReference type="GO" id="GO:0006400">
    <property type="term" value="P:tRNA modification"/>
    <property type="evidence" value="ECO:0007669"/>
    <property type="project" value="InterPro"/>
</dbReference>
<dbReference type="Pfam" id="PF18693">
    <property type="entry name" value="TRAM_2"/>
    <property type="match status" value="1"/>
</dbReference>
<dbReference type="GO" id="GO:0051539">
    <property type="term" value="F:4 iron, 4 sulfur cluster binding"/>
    <property type="evidence" value="ECO:0007669"/>
    <property type="project" value="UniProtKB-UniRule"/>
</dbReference>
<comment type="similarity">
    <text evidence="8">Belongs to the methylthiotransferase family. RimO subfamily.</text>
</comment>
<feature type="domain" description="MTTase N-terminal" evidence="9">
    <location>
        <begin position="11"/>
        <end position="122"/>
    </location>
</feature>
<evidence type="ECO:0000256" key="3">
    <source>
        <dbReference type="ARBA" id="ARBA00022679"/>
    </source>
</evidence>
<evidence type="ECO:0000256" key="2">
    <source>
        <dbReference type="ARBA" id="ARBA00022490"/>
    </source>
</evidence>
<dbReference type="Gene3D" id="3.40.50.12160">
    <property type="entry name" value="Methylthiotransferase, N-terminal domain"/>
    <property type="match status" value="1"/>
</dbReference>
<feature type="binding site" evidence="8">
    <location>
        <position position="56"/>
    </location>
    <ligand>
        <name>[4Fe-4S] cluster</name>
        <dbReference type="ChEBI" id="CHEBI:49883"/>
        <label>1</label>
    </ligand>
</feature>
<organism evidence="11 12">
    <name type="scientific">Marispirochaeta aestuarii</name>
    <dbReference type="NCBI Taxonomy" id="1963862"/>
    <lineage>
        <taxon>Bacteria</taxon>
        <taxon>Pseudomonadati</taxon>
        <taxon>Spirochaetota</taxon>
        <taxon>Spirochaetia</taxon>
        <taxon>Spirochaetales</taxon>
        <taxon>Spirochaetaceae</taxon>
        <taxon>Marispirochaeta</taxon>
    </lineage>
</organism>
<feature type="binding site" evidence="8">
    <location>
        <position position="20"/>
    </location>
    <ligand>
        <name>[4Fe-4S] cluster</name>
        <dbReference type="ChEBI" id="CHEBI:49883"/>
        <label>1</label>
    </ligand>
</feature>
<dbReference type="EMBL" id="MWQY01000002">
    <property type="protein sequence ID" value="ORC37864.1"/>
    <property type="molecule type" value="Genomic_DNA"/>
</dbReference>
<keyword evidence="5 8" id="KW-0479">Metal-binding</keyword>
<keyword evidence="7 8" id="KW-0411">Iron-sulfur</keyword>
<dbReference type="SMART" id="SM00729">
    <property type="entry name" value="Elp3"/>
    <property type="match status" value="1"/>
</dbReference>
<keyword evidence="3 8" id="KW-0808">Transferase</keyword>
<dbReference type="NCBIfam" id="TIGR01125">
    <property type="entry name" value="30S ribosomal protein S12 methylthiotransferase RimO"/>
    <property type="match status" value="1"/>
</dbReference>
<evidence type="ECO:0000256" key="4">
    <source>
        <dbReference type="ARBA" id="ARBA00022691"/>
    </source>
</evidence>
<dbReference type="Proteomes" id="UP000192343">
    <property type="component" value="Unassembled WGS sequence"/>
</dbReference>
<keyword evidence="1 8" id="KW-0004">4Fe-4S</keyword>
<name>A0A1Y1S228_9SPIO</name>
<dbReference type="InterPro" id="IPR005839">
    <property type="entry name" value="Methylthiotransferase"/>
</dbReference>
<dbReference type="InterPro" id="IPR012340">
    <property type="entry name" value="NA-bd_OB-fold"/>
</dbReference>
<dbReference type="CDD" id="cd01335">
    <property type="entry name" value="Radical_SAM"/>
    <property type="match status" value="1"/>
</dbReference>
<dbReference type="InterPro" id="IPR002792">
    <property type="entry name" value="TRAM_dom"/>
</dbReference>
<keyword evidence="4 8" id="KW-0949">S-adenosyl-L-methionine</keyword>
<evidence type="ECO:0000259" key="10">
    <source>
        <dbReference type="PROSITE" id="PS51918"/>
    </source>
</evidence>
<dbReference type="InterPro" id="IPR006638">
    <property type="entry name" value="Elp3/MiaA/NifB-like_rSAM"/>
</dbReference>
<dbReference type="SFLD" id="SFLDS00029">
    <property type="entry name" value="Radical_SAM"/>
    <property type="match status" value="1"/>
</dbReference>
<evidence type="ECO:0000256" key="6">
    <source>
        <dbReference type="ARBA" id="ARBA00023004"/>
    </source>
</evidence>
<dbReference type="GO" id="GO:0005840">
    <property type="term" value="C:ribosome"/>
    <property type="evidence" value="ECO:0007669"/>
    <property type="project" value="UniProtKB-KW"/>
</dbReference>
<evidence type="ECO:0000256" key="1">
    <source>
        <dbReference type="ARBA" id="ARBA00022485"/>
    </source>
</evidence>
<feature type="binding site" evidence="8">
    <location>
        <position position="87"/>
    </location>
    <ligand>
        <name>[4Fe-4S] cluster</name>
        <dbReference type="ChEBI" id="CHEBI:49883"/>
        <label>1</label>
    </ligand>
</feature>
<dbReference type="Gene3D" id="3.80.30.20">
    <property type="entry name" value="tm_1862 like domain"/>
    <property type="match status" value="1"/>
</dbReference>
<dbReference type="SUPFAM" id="SSF102114">
    <property type="entry name" value="Radical SAM enzymes"/>
    <property type="match status" value="1"/>
</dbReference>
<accession>A0A1Y1S228</accession>
<gene>
    <name evidence="8" type="primary">rimO</name>
    <name evidence="11" type="ORF">B4O97_02355</name>
</gene>
<dbReference type="AlphaFoldDB" id="A0A1Y1S228"/>
<proteinExistence type="inferred from homology"/>